<dbReference type="CDD" id="cd03699">
    <property type="entry name" value="EF4_II"/>
    <property type="match status" value="1"/>
</dbReference>
<dbReference type="PRINTS" id="PR00315">
    <property type="entry name" value="ELONGATNFCT"/>
</dbReference>
<dbReference type="NCBIfam" id="TIGR01393">
    <property type="entry name" value="lepA"/>
    <property type="match status" value="1"/>
</dbReference>
<dbReference type="PANTHER" id="PTHR43512">
    <property type="entry name" value="TRANSLATION FACTOR GUF1-RELATED"/>
    <property type="match status" value="1"/>
</dbReference>
<dbReference type="PROSITE" id="PS00301">
    <property type="entry name" value="G_TR_1"/>
    <property type="match status" value="1"/>
</dbReference>
<evidence type="ECO:0000256" key="4">
    <source>
        <dbReference type="ARBA" id="ARBA00022801"/>
    </source>
</evidence>
<dbReference type="CDD" id="cd01890">
    <property type="entry name" value="LepA"/>
    <property type="match status" value="1"/>
</dbReference>
<organism evidence="14 15">
    <name type="scientific">Ruegeria pomeroyi</name>
    <dbReference type="NCBI Taxonomy" id="89184"/>
    <lineage>
        <taxon>Bacteria</taxon>
        <taxon>Pseudomonadati</taxon>
        <taxon>Pseudomonadota</taxon>
        <taxon>Alphaproteobacteria</taxon>
        <taxon>Rhodobacterales</taxon>
        <taxon>Roseobacteraceae</taxon>
        <taxon>Ruegeria</taxon>
    </lineage>
</organism>
<dbReference type="FunFam" id="3.40.50.300:FF:000078">
    <property type="entry name" value="Elongation factor 4"/>
    <property type="match status" value="1"/>
</dbReference>
<dbReference type="GO" id="GO:0005525">
    <property type="term" value="F:GTP binding"/>
    <property type="evidence" value="ECO:0007669"/>
    <property type="project" value="UniProtKB-UniRule"/>
</dbReference>
<dbReference type="InterPro" id="IPR035647">
    <property type="entry name" value="EFG_III/V"/>
</dbReference>
<dbReference type="GO" id="GO:0097216">
    <property type="term" value="F:guanosine tetraphosphate binding"/>
    <property type="evidence" value="ECO:0007669"/>
    <property type="project" value="UniProtKB-ARBA"/>
</dbReference>
<dbReference type="PROSITE" id="PS51722">
    <property type="entry name" value="G_TR_2"/>
    <property type="match status" value="1"/>
</dbReference>
<dbReference type="InterPro" id="IPR038363">
    <property type="entry name" value="LepA_C_sf"/>
</dbReference>
<dbReference type="FunFam" id="3.30.70.870:FF:000004">
    <property type="entry name" value="Translation factor GUF1, mitochondrial"/>
    <property type="match status" value="1"/>
</dbReference>
<feature type="binding site" evidence="12">
    <location>
        <begin position="17"/>
        <end position="22"/>
    </location>
    <ligand>
        <name>GTP</name>
        <dbReference type="ChEBI" id="CHEBI:37565"/>
    </ligand>
</feature>
<evidence type="ECO:0000256" key="12">
    <source>
        <dbReference type="HAMAP-Rule" id="MF_00071"/>
    </source>
</evidence>
<evidence type="ECO:0000256" key="2">
    <source>
        <dbReference type="ARBA" id="ARBA00022475"/>
    </source>
</evidence>
<evidence type="ECO:0000313" key="15">
    <source>
        <dbReference type="Proteomes" id="UP000813672"/>
    </source>
</evidence>
<dbReference type="Proteomes" id="UP000813672">
    <property type="component" value="Unassembled WGS sequence"/>
</dbReference>
<evidence type="ECO:0000256" key="5">
    <source>
        <dbReference type="ARBA" id="ARBA00022917"/>
    </source>
</evidence>
<dbReference type="PANTHER" id="PTHR43512:SF4">
    <property type="entry name" value="TRANSLATION FACTOR GUF1 HOMOLOG, CHLOROPLASTIC"/>
    <property type="match status" value="1"/>
</dbReference>
<dbReference type="FunFam" id="3.30.70.2570:FF:000001">
    <property type="entry name" value="Translation factor GUF1, mitochondrial"/>
    <property type="match status" value="1"/>
</dbReference>
<keyword evidence="14" id="KW-0251">Elongation factor</keyword>
<evidence type="ECO:0000256" key="10">
    <source>
        <dbReference type="ARBA" id="ARBA00061052"/>
    </source>
</evidence>
<dbReference type="SUPFAM" id="SSF54980">
    <property type="entry name" value="EF-G C-terminal domain-like"/>
    <property type="match status" value="2"/>
</dbReference>
<comment type="similarity">
    <text evidence="10">Belongs to the GTP-binding elongation factor family. LepA subfamily.</text>
</comment>
<feature type="domain" description="Tr-type G" evidence="13">
    <location>
        <begin position="5"/>
        <end position="187"/>
    </location>
</feature>
<dbReference type="GO" id="GO:0003924">
    <property type="term" value="F:GTPase activity"/>
    <property type="evidence" value="ECO:0007669"/>
    <property type="project" value="UniProtKB-UniRule"/>
</dbReference>
<dbReference type="Pfam" id="PF00679">
    <property type="entry name" value="EFG_C"/>
    <property type="match status" value="1"/>
</dbReference>
<dbReference type="EMBL" id="JAGQAF010000002">
    <property type="protein sequence ID" value="MCE8536777.1"/>
    <property type="molecule type" value="Genomic_DNA"/>
</dbReference>
<sequence>MTDLAHIRNFSIVAHIDHGKSTLADRLIQETGTVQDRDMKEQLLDAMDIERERGITIKANTVRIDYTADNGETYVLNLIDTPGHVDFAYEVSRSMRAVEGSLLVVDSTQGVEAQTLANVYQAIDADHEIVPILNKIDLPASECDRVAEQIEDVIGIDASGAIRVSAKTGVGIHETLEAIVHHLPAPKGTRDAPLKAMLVDSWYDSYLGVIVLVRIMDGVLKKGMRVKFMSNGTLHHVDRIGVFRPAMQMIDSLGPGEIGFLTASIKQVRDTRVGDTITNDRNGTEVALPGFKPAQPVVFCGLFPVDSAEFEDLRDAIEKLALNDASFSYEMETSAALGFGFRCGFLGLLHLEVIRDRLEREYDIELITTAPSVVYHVFMKDGEMRELHNPADMPDLSKVDHIEEPRIKATILVPDEYLGDVLKLCQDRRGIQQDLSYAGSRAMVVYDLPLNEVVFDFYDRLKSVTKGYASFDYQLTGYREDSLVKMSILVNDEPVDALSTMVHRDRAEARGRAMCEKLKDLIPRHMFKIPIQAAIGGKVIARETLSALRKDVTAKCYGGDATRKRKLLDKQKAGKKKMRQFGKVDIPQEAFISALKMDS</sequence>
<dbReference type="AlphaFoldDB" id="A0A9Q3ZN87"/>
<dbReference type="InterPro" id="IPR005225">
    <property type="entry name" value="Small_GTP-bd"/>
</dbReference>
<dbReference type="HAMAP" id="MF_00071">
    <property type="entry name" value="LepA"/>
    <property type="match status" value="1"/>
</dbReference>
<dbReference type="Pfam" id="PF00009">
    <property type="entry name" value="GTP_EFTU"/>
    <property type="match status" value="1"/>
</dbReference>
<dbReference type="InterPro" id="IPR035654">
    <property type="entry name" value="LepA_IV"/>
</dbReference>
<comment type="subcellular location">
    <subcellularLocation>
        <location evidence="12">Cell membrane</location>
        <topology evidence="12">Peripheral membrane protein</topology>
        <orientation evidence="12">Cytoplasmic side</orientation>
    </subcellularLocation>
</comment>
<comment type="catalytic activity">
    <reaction evidence="8 12">
        <text>GTP + H2O = GDP + phosphate + H(+)</text>
        <dbReference type="Rhea" id="RHEA:19669"/>
        <dbReference type="ChEBI" id="CHEBI:15377"/>
        <dbReference type="ChEBI" id="CHEBI:15378"/>
        <dbReference type="ChEBI" id="CHEBI:37565"/>
        <dbReference type="ChEBI" id="CHEBI:43474"/>
        <dbReference type="ChEBI" id="CHEBI:58189"/>
        <dbReference type="EC" id="3.6.5.n1"/>
    </reaction>
</comment>
<keyword evidence="4 12" id="KW-0378">Hydrolase</keyword>
<name>A0A9Q3ZN87_9RHOB</name>
<dbReference type="GO" id="GO:0005886">
    <property type="term" value="C:plasma membrane"/>
    <property type="evidence" value="ECO:0007669"/>
    <property type="project" value="UniProtKB-SubCell"/>
</dbReference>
<dbReference type="SUPFAM" id="SSF52540">
    <property type="entry name" value="P-loop containing nucleoside triphosphate hydrolases"/>
    <property type="match status" value="1"/>
</dbReference>
<dbReference type="InterPro" id="IPR000640">
    <property type="entry name" value="EFG_V-like"/>
</dbReference>
<evidence type="ECO:0000256" key="7">
    <source>
        <dbReference type="ARBA" id="ARBA00023136"/>
    </source>
</evidence>
<dbReference type="FunFam" id="3.30.70.240:FF:000007">
    <property type="entry name" value="Translation factor GUF1, mitochondrial"/>
    <property type="match status" value="1"/>
</dbReference>
<proteinExistence type="inferred from homology"/>
<feature type="binding site" evidence="12">
    <location>
        <begin position="134"/>
        <end position="137"/>
    </location>
    <ligand>
        <name>GTP</name>
        <dbReference type="ChEBI" id="CHEBI:37565"/>
    </ligand>
</feature>
<evidence type="ECO:0000256" key="8">
    <source>
        <dbReference type="ARBA" id="ARBA00050293"/>
    </source>
</evidence>
<dbReference type="CDD" id="cd16260">
    <property type="entry name" value="EF4_III"/>
    <property type="match status" value="1"/>
</dbReference>
<dbReference type="SMART" id="SM00838">
    <property type="entry name" value="EFG_C"/>
    <property type="match status" value="1"/>
</dbReference>
<dbReference type="CDD" id="cd03709">
    <property type="entry name" value="lepA_C"/>
    <property type="match status" value="1"/>
</dbReference>
<dbReference type="Gene3D" id="3.30.70.2570">
    <property type="entry name" value="Elongation factor 4, C-terminal domain"/>
    <property type="match status" value="1"/>
</dbReference>
<dbReference type="Gene3D" id="3.40.50.300">
    <property type="entry name" value="P-loop containing nucleotide triphosphate hydrolases"/>
    <property type="match status" value="1"/>
</dbReference>
<evidence type="ECO:0000256" key="1">
    <source>
        <dbReference type="ARBA" id="ARBA00005454"/>
    </source>
</evidence>
<dbReference type="InterPro" id="IPR031157">
    <property type="entry name" value="G_TR_CS"/>
</dbReference>
<reference evidence="14" key="1">
    <citation type="journal article" date="2021" name="Environ. Microbiol.">
        <title>Cryptic niche differentiation of novel sediment ecotypes of Rugeria pomeroyi correlates with nitrate respiration.</title>
        <authorList>
            <person name="Lin X."/>
            <person name="McNichol J."/>
            <person name="Chu X."/>
            <person name="Qian Y."/>
            <person name="Luo H."/>
        </authorList>
    </citation>
    <scope>NUCLEOTIDE SEQUENCE</scope>
    <source>
        <strain evidence="14">SZCCDBB064</strain>
    </source>
</reference>
<accession>A0A9Q3ZN87</accession>
<comment type="similarity">
    <text evidence="1 12">Belongs to the TRAFAC class translation factor GTPase superfamily. Classic translation factor GTPase family. LepA subfamily.</text>
</comment>
<dbReference type="NCBIfam" id="TIGR00231">
    <property type="entry name" value="small_GTP"/>
    <property type="match status" value="1"/>
</dbReference>
<keyword evidence="3 12" id="KW-0547">Nucleotide-binding</keyword>
<evidence type="ECO:0000256" key="11">
    <source>
        <dbReference type="ARBA" id="ARBA00066744"/>
    </source>
</evidence>
<protein>
    <recommendedName>
        <fullName evidence="11 12">Elongation factor 4</fullName>
        <shortName evidence="12">EF-4</shortName>
        <ecNumber evidence="11 12">3.6.5.n1</ecNumber>
    </recommendedName>
    <alternativeName>
        <fullName evidence="12">Ribosomal back-translocase LepA</fullName>
    </alternativeName>
</protein>
<comment type="function">
    <text evidence="9 12">Required for accurate and efficient protein synthesis under certain stress conditions. May act as a fidelity factor of the translation reaction, by catalyzing a one-codon backward translocation of tRNAs on improperly translocated ribosomes. Back-translocation proceeds from a post-translocation (POST) complex to a pre-translocation (PRE) complex, thus giving elongation factor G a second chance to translocate the tRNAs correctly. Binds to ribosomes in a GTP-dependent manner.</text>
</comment>
<evidence type="ECO:0000256" key="9">
    <source>
        <dbReference type="ARBA" id="ARBA00057626"/>
    </source>
</evidence>
<dbReference type="FunFam" id="2.40.30.10:FF:000015">
    <property type="entry name" value="Translation factor GUF1, mitochondrial"/>
    <property type="match status" value="1"/>
</dbReference>
<dbReference type="GO" id="GO:0003746">
    <property type="term" value="F:translation elongation factor activity"/>
    <property type="evidence" value="ECO:0007669"/>
    <property type="project" value="UniProtKB-UniRule"/>
</dbReference>
<dbReference type="InterPro" id="IPR004161">
    <property type="entry name" value="EFTu-like_2"/>
</dbReference>
<dbReference type="GO" id="GO:0045727">
    <property type="term" value="P:positive regulation of translation"/>
    <property type="evidence" value="ECO:0007669"/>
    <property type="project" value="UniProtKB-UniRule"/>
</dbReference>
<evidence type="ECO:0000256" key="3">
    <source>
        <dbReference type="ARBA" id="ARBA00022741"/>
    </source>
</evidence>
<comment type="caution">
    <text evidence="14">The sequence shown here is derived from an EMBL/GenBank/DDBJ whole genome shotgun (WGS) entry which is preliminary data.</text>
</comment>
<keyword evidence="2 12" id="KW-1003">Cell membrane</keyword>
<dbReference type="Pfam" id="PF03144">
    <property type="entry name" value="GTP_EFTU_D2"/>
    <property type="match status" value="1"/>
</dbReference>
<dbReference type="EC" id="3.6.5.n1" evidence="11 12"/>
<dbReference type="InterPro" id="IPR000795">
    <property type="entry name" value="T_Tr_GTP-bd_dom"/>
</dbReference>
<keyword evidence="5 12" id="KW-0648">Protein biosynthesis</keyword>
<dbReference type="InterPro" id="IPR027417">
    <property type="entry name" value="P-loop_NTPase"/>
</dbReference>
<dbReference type="Pfam" id="PF06421">
    <property type="entry name" value="LepA_C"/>
    <property type="match status" value="1"/>
</dbReference>
<dbReference type="InterPro" id="IPR013842">
    <property type="entry name" value="LepA_CTD"/>
</dbReference>
<dbReference type="Gene3D" id="3.30.70.870">
    <property type="entry name" value="Elongation Factor G (Translational Gtpase), domain 3"/>
    <property type="match status" value="1"/>
</dbReference>
<dbReference type="Gene3D" id="2.40.30.10">
    <property type="entry name" value="Translation factors"/>
    <property type="match status" value="1"/>
</dbReference>
<dbReference type="Gene3D" id="3.30.70.240">
    <property type="match status" value="1"/>
</dbReference>
<keyword evidence="7 12" id="KW-0472">Membrane</keyword>
<dbReference type="GO" id="GO:0043022">
    <property type="term" value="F:ribosome binding"/>
    <property type="evidence" value="ECO:0007669"/>
    <property type="project" value="UniProtKB-UniRule"/>
</dbReference>
<dbReference type="InterPro" id="IPR006297">
    <property type="entry name" value="EF-4"/>
</dbReference>
<evidence type="ECO:0000259" key="13">
    <source>
        <dbReference type="PROSITE" id="PS51722"/>
    </source>
</evidence>
<gene>
    <name evidence="12 14" type="primary">lepA</name>
    <name evidence="14" type="ORF">KBY27_04845</name>
</gene>
<keyword evidence="6 12" id="KW-0342">GTP-binding</keyword>
<dbReference type="RefSeq" id="WP_234218611.1">
    <property type="nucleotide sequence ID" value="NZ_JAGQAF010000002.1"/>
</dbReference>
<evidence type="ECO:0000313" key="14">
    <source>
        <dbReference type="EMBL" id="MCE8536777.1"/>
    </source>
</evidence>
<evidence type="ECO:0000256" key="6">
    <source>
        <dbReference type="ARBA" id="ARBA00023134"/>
    </source>
</evidence>